<evidence type="ECO:0000256" key="2">
    <source>
        <dbReference type="ARBA" id="ARBA00022679"/>
    </source>
</evidence>
<dbReference type="InterPro" id="IPR010737">
    <property type="entry name" value="4-carb_acid_sugar_kinase_N"/>
</dbReference>
<evidence type="ECO:0000256" key="9">
    <source>
        <dbReference type="ARBA" id="ARBA00037335"/>
    </source>
</evidence>
<gene>
    <name evidence="15" type="ORF">SAMN02745126_05841</name>
</gene>
<comment type="catalytic activity">
    <reaction evidence="8">
        <text>3-dehydro-D-erythronate + ATP = 3-dehydro-4-O-phospho-D-erythronate + ADP + H(+)</text>
        <dbReference type="Rhea" id="RHEA:52556"/>
        <dbReference type="ChEBI" id="CHEBI:15378"/>
        <dbReference type="ChEBI" id="CHEBI:30616"/>
        <dbReference type="ChEBI" id="CHEBI:57958"/>
        <dbReference type="ChEBI" id="CHEBI:136593"/>
        <dbReference type="ChEBI" id="CHEBI:456216"/>
        <dbReference type="EC" id="2.7.1.217"/>
    </reaction>
</comment>
<dbReference type="InterPro" id="IPR042213">
    <property type="entry name" value="NBD_C_sf"/>
</dbReference>
<comment type="catalytic activity">
    <reaction evidence="7">
        <text>3-dehydro-L-erythronate + ATP = 3-dehydro-4-O-phospho-L-erythronate + ADP + H(+)</text>
        <dbReference type="Rhea" id="RHEA:52552"/>
        <dbReference type="ChEBI" id="CHEBI:15378"/>
        <dbReference type="ChEBI" id="CHEBI:30616"/>
        <dbReference type="ChEBI" id="CHEBI:136592"/>
        <dbReference type="ChEBI" id="CHEBI:136670"/>
        <dbReference type="ChEBI" id="CHEBI:456216"/>
        <dbReference type="EC" id="2.7.1.217"/>
    </reaction>
</comment>
<reference evidence="16" key="1">
    <citation type="submission" date="2017-02" db="EMBL/GenBank/DDBJ databases">
        <authorList>
            <person name="Varghese N."/>
            <person name="Submissions S."/>
        </authorList>
    </citation>
    <scope>NUCLEOTIDE SEQUENCE [LARGE SCALE GENOMIC DNA]</scope>
    <source>
        <strain evidence="16">ATCC 27094</strain>
    </source>
</reference>
<evidence type="ECO:0000259" key="14">
    <source>
        <dbReference type="Pfam" id="PF17042"/>
    </source>
</evidence>
<name>A0A1T4T8K5_9HYPH</name>
<evidence type="ECO:0000256" key="7">
    <source>
        <dbReference type="ARBA" id="ARBA00035898"/>
    </source>
</evidence>
<dbReference type="InterPro" id="IPR031475">
    <property type="entry name" value="NBD_C"/>
</dbReference>
<evidence type="ECO:0000313" key="16">
    <source>
        <dbReference type="Proteomes" id="UP000190092"/>
    </source>
</evidence>
<evidence type="ECO:0000256" key="1">
    <source>
        <dbReference type="ARBA" id="ARBA00005715"/>
    </source>
</evidence>
<dbReference type="InterPro" id="IPR037051">
    <property type="entry name" value="4-carb_acid_sugar_kinase_N_sf"/>
</dbReference>
<dbReference type="Pfam" id="PF07005">
    <property type="entry name" value="SBD_N"/>
    <property type="match status" value="1"/>
</dbReference>
<dbReference type="Proteomes" id="UP000190092">
    <property type="component" value="Unassembled WGS sequence"/>
</dbReference>
<sequence>MAILGIVADDFTGATDIAGMLVKGGMRTIQTIGVPVPGAVPSDVDAIVVALKTRSIPARDAVAQSLEALKALQALGCVRFFFKYCSTFDSTDQGNIGPVGDALIDALGTKQAIYCPAFPENGRTIFFGHLFVGDVLLSDSHMRHHPLTPMTDASLVRVLMRQTKHKVGLVPLRQVQAGSASLRAALNKLAADGVRHVVVDAVADTDLGIIGEAIGDDLLVTGGSGVALGLPAAYRRRGLLAHKSGADALPAITGASAILAGSCSAATLGQIVAFKGPHLALDTDAICRGEPVGDQALTWARGKLGSTPILLSASDKPEAVKALQAKYGIEKSSQAIESTMAALARGLVTAGVGRLVVAGGETSGAVVGALDVKALRIGPEIDPGVPWTASIGAKPLLLALKSGNFGAPDFFTKAFARP</sequence>
<keyword evidence="5" id="KW-0067">ATP-binding</keyword>
<comment type="function">
    <text evidence="9">Catalyzes the ATP-dependent phosphorylation of 3-oxo-tetronate to 3-oxo-tetronate 4-phosphate.</text>
</comment>
<feature type="domain" description="Four-carbon acid sugar kinase N-terminal" evidence="13">
    <location>
        <begin position="4"/>
        <end position="229"/>
    </location>
</feature>
<dbReference type="Gene3D" id="3.40.980.20">
    <property type="entry name" value="Four-carbon acid sugar kinase, nucleotide binding domain"/>
    <property type="match status" value="1"/>
</dbReference>
<evidence type="ECO:0000256" key="10">
    <source>
        <dbReference type="ARBA" id="ARBA00039095"/>
    </source>
</evidence>
<dbReference type="SUPFAM" id="SSF142764">
    <property type="entry name" value="YgbK-like"/>
    <property type="match status" value="1"/>
</dbReference>
<proteinExistence type="inferred from homology"/>
<keyword evidence="6" id="KW-0119">Carbohydrate metabolism</keyword>
<accession>A0A1T4T8K5</accession>
<dbReference type="InterPro" id="IPR050007">
    <property type="entry name" value="OtnK"/>
</dbReference>
<comment type="similarity">
    <text evidence="1">Belongs to the four-carbon acid sugar kinase family.</text>
</comment>
<evidence type="ECO:0000313" key="15">
    <source>
        <dbReference type="EMBL" id="SKA36804.1"/>
    </source>
</evidence>
<organism evidence="15 16">
    <name type="scientific">Enhydrobacter aerosaccus</name>
    <dbReference type="NCBI Taxonomy" id="225324"/>
    <lineage>
        <taxon>Bacteria</taxon>
        <taxon>Pseudomonadati</taxon>
        <taxon>Pseudomonadota</taxon>
        <taxon>Alphaproteobacteria</taxon>
        <taxon>Hyphomicrobiales</taxon>
        <taxon>Enhydrobacter</taxon>
    </lineage>
</organism>
<dbReference type="AlphaFoldDB" id="A0A1T4T8K5"/>
<evidence type="ECO:0000256" key="6">
    <source>
        <dbReference type="ARBA" id="ARBA00023277"/>
    </source>
</evidence>
<evidence type="ECO:0000256" key="11">
    <source>
        <dbReference type="ARBA" id="ARBA00039461"/>
    </source>
</evidence>
<dbReference type="Pfam" id="PF17042">
    <property type="entry name" value="NBD_C"/>
    <property type="match status" value="1"/>
</dbReference>
<dbReference type="EMBL" id="FUWJ01000014">
    <property type="protein sequence ID" value="SKA36804.1"/>
    <property type="molecule type" value="Genomic_DNA"/>
</dbReference>
<dbReference type="RefSeq" id="WP_085937583.1">
    <property type="nucleotide sequence ID" value="NZ_FUWJ01000014.1"/>
</dbReference>
<dbReference type="Gene3D" id="3.40.50.10840">
    <property type="entry name" value="Putative sugar-binding, N-terminal domain"/>
    <property type="match status" value="1"/>
</dbReference>
<evidence type="ECO:0000256" key="5">
    <source>
        <dbReference type="ARBA" id="ARBA00022840"/>
    </source>
</evidence>
<evidence type="ECO:0000256" key="12">
    <source>
        <dbReference type="ARBA" id="ARBA00041377"/>
    </source>
</evidence>
<feature type="domain" description="Four-carbon acid sugar kinase nucleotide binding" evidence="14">
    <location>
        <begin position="257"/>
        <end position="411"/>
    </location>
</feature>
<keyword evidence="4" id="KW-0418">Kinase</keyword>
<keyword evidence="16" id="KW-1185">Reference proteome</keyword>
<keyword evidence="2" id="KW-0808">Transferase</keyword>
<dbReference type="EC" id="2.7.1.217" evidence="10"/>
<evidence type="ECO:0000256" key="4">
    <source>
        <dbReference type="ARBA" id="ARBA00022777"/>
    </source>
</evidence>
<dbReference type="GO" id="GO:0005524">
    <property type="term" value="F:ATP binding"/>
    <property type="evidence" value="ECO:0007669"/>
    <property type="project" value="UniProtKB-KW"/>
</dbReference>
<dbReference type="GO" id="GO:0016301">
    <property type="term" value="F:kinase activity"/>
    <property type="evidence" value="ECO:0007669"/>
    <property type="project" value="UniProtKB-KW"/>
</dbReference>
<protein>
    <recommendedName>
        <fullName evidence="11">3-oxo-tetronate kinase</fullName>
        <ecNumber evidence="10">2.7.1.217</ecNumber>
    </recommendedName>
    <alternativeName>
        <fullName evidence="12">3-dehydrotetronate 4-kinase</fullName>
    </alternativeName>
</protein>
<evidence type="ECO:0000259" key="13">
    <source>
        <dbReference type="Pfam" id="PF07005"/>
    </source>
</evidence>
<evidence type="ECO:0000256" key="8">
    <source>
        <dbReference type="ARBA" id="ARBA00036346"/>
    </source>
</evidence>
<evidence type="ECO:0000256" key="3">
    <source>
        <dbReference type="ARBA" id="ARBA00022741"/>
    </source>
</evidence>
<keyword evidence="3" id="KW-0547">Nucleotide-binding</keyword>
<dbReference type="OrthoDB" id="191465at2"/>
<dbReference type="STRING" id="225324.SAMN02745126_05841"/>
<dbReference type="NCBIfam" id="NF043035">
    <property type="entry name" value="OxoTetrKin"/>
    <property type="match status" value="1"/>
</dbReference>